<dbReference type="RefSeq" id="WP_307330291.1">
    <property type="nucleotide sequence ID" value="NZ_JAUSUG010000023.1"/>
</dbReference>
<sequence>MEARDPSKTSEKAYKLCCNGFARCALDMRKPLILSFKELATAQLIAIRTGEKGKSTLFLQSLSVPLLP</sequence>
<comment type="caution">
    <text evidence="1">The sequence shown here is derived from an EMBL/GenBank/DDBJ whole genome shotgun (WGS) entry which is preliminary data.</text>
</comment>
<keyword evidence="2" id="KW-1185">Reference proteome</keyword>
<dbReference type="Proteomes" id="UP001230005">
    <property type="component" value="Unassembled WGS sequence"/>
</dbReference>
<evidence type="ECO:0000313" key="1">
    <source>
        <dbReference type="EMBL" id="MDQ0257104.1"/>
    </source>
</evidence>
<gene>
    <name evidence="1" type="ORF">J2S74_004550</name>
</gene>
<reference evidence="1 2" key="1">
    <citation type="submission" date="2023-07" db="EMBL/GenBank/DDBJ databases">
        <title>Genomic Encyclopedia of Type Strains, Phase IV (KMG-IV): sequencing the most valuable type-strain genomes for metagenomic binning, comparative biology and taxonomic classification.</title>
        <authorList>
            <person name="Goeker M."/>
        </authorList>
    </citation>
    <scope>NUCLEOTIDE SEQUENCE [LARGE SCALE GENOMIC DNA]</scope>
    <source>
        <strain evidence="1 2">DSM 9768</strain>
    </source>
</reference>
<organism evidence="1 2">
    <name type="scientific">Evansella vedderi</name>
    <dbReference type="NCBI Taxonomy" id="38282"/>
    <lineage>
        <taxon>Bacteria</taxon>
        <taxon>Bacillati</taxon>
        <taxon>Bacillota</taxon>
        <taxon>Bacilli</taxon>
        <taxon>Bacillales</taxon>
        <taxon>Bacillaceae</taxon>
        <taxon>Evansella</taxon>
    </lineage>
</organism>
<accession>A0ABU0A0V1</accession>
<proteinExistence type="predicted"/>
<protein>
    <submittedName>
        <fullName evidence="1">Uncharacterized protein</fullName>
    </submittedName>
</protein>
<dbReference type="EMBL" id="JAUSUG010000023">
    <property type="protein sequence ID" value="MDQ0257104.1"/>
    <property type="molecule type" value="Genomic_DNA"/>
</dbReference>
<evidence type="ECO:0000313" key="2">
    <source>
        <dbReference type="Proteomes" id="UP001230005"/>
    </source>
</evidence>
<name>A0ABU0A0V1_9BACI</name>